<evidence type="ECO:0000256" key="4">
    <source>
        <dbReference type="ARBA" id="ARBA00023136"/>
    </source>
</evidence>
<feature type="transmembrane region" description="Helical" evidence="6">
    <location>
        <begin position="199"/>
        <end position="216"/>
    </location>
</feature>
<dbReference type="PANTHER" id="PTHR45698:SF1">
    <property type="entry name" value="TRACE AMINE-ASSOCIATED RECEPTOR 13C-LIKE"/>
    <property type="match status" value="1"/>
</dbReference>
<dbReference type="InterPro" id="IPR000276">
    <property type="entry name" value="GPCR_Rhodpsn"/>
</dbReference>
<evidence type="ECO:0000259" key="7">
    <source>
        <dbReference type="PROSITE" id="PS50262"/>
    </source>
</evidence>
<keyword evidence="5" id="KW-0297">G-protein coupled receptor</keyword>
<evidence type="ECO:0000313" key="8">
    <source>
        <dbReference type="EMBL" id="KAK2144120.1"/>
    </source>
</evidence>
<evidence type="ECO:0000256" key="3">
    <source>
        <dbReference type="ARBA" id="ARBA00022989"/>
    </source>
</evidence>
<evidence type="ECO:0000256" key="5">
    <source>
        <dbReference type="RuleBase" id="RU000688"/>
    </source>
</evidence>
<dbReference type="EMBL" id="JAODUP010000784">
    <property type="protein sequence ID" value="KAK2144120.1"/>
    <property type="molecule type" value="Genomic_DNA"/>
</dbReference>
<dbReference type="CDD" id="cd00637">
    <property type="entry name" value="7tm_classA_rhodopsin-like"/>
    <property type="match status" value="1"/>
</dbReference>
<dbReference type="AlphaFoldDB" id="A0AAD9J198"/>
<keyword evidence="9" id="KW-1185">Reference proteome</keyword>
<comment type="similarity">
    <text evidence="5">Belongs to the G-protein coupled receptor 1 family.</text>
</comment>
<feature type="transmembrane region" description="Helical" evidence="6">
    <location>
        <begin position="143"/>
        <end position="165"/>
    </location>
</feature>
<dbReference type="Pfam" id="PF00001">
    <property type="entry name" value="7tm_1"/>
    <property type="match status" value="1"/>
</dbReference>
<dbReference type="PRINTS" id="PR00237">
    <property type="entry name" value="GPCRRHODOPSN"/>
</dbReference>
<keyword evidence="5" id="KW-0807">Transducer</keyword>
<evidence type="ECO:0000256" key="1">
    <source>
        <dbReference type="ARBA" id="ARBA00004370"/>
    </source>
</evidence>
<evidence type="ECO:0000256" key="2">
    <source>
        <dbReference type="ARBA" id="ARBA00022692"/>
    </source>
</evidence>
<dbReference type="Proteomes" id="UP001208570">
    <property type="component" value="Unassembled WGS sequence"/>
</dbReference>
<comment type="caution">
    <text evidence="8">The sequence shown here is derived from an EMBL/GenBank/DDBJ whole genome shotgun (WGS) entry which is preliminary data.</text>
</comment>
<feature type="domain" description="G-protein coupled receptors family 1 profile" evidence="7">
    <location>
        <begin position="40"/>
        <end position="306"/>
    </location>
</feature>
<keyword evidence="3 6" id="KW-1133">Transmembrane helix</keyword>
<dbReference type="PROSITE" id="PS50262">
    <property type="entry name" value="G_PROTEIN_RECEP_F1_2"/>
    <property type="match status" value="1"/>
</dbReference>
<protein>
    <recommendedName>
        <fullName evidence="7">G-protein coupled receptors family 1 profile domain-containing protein</fullName>
    </recommendedName>
</protein>
<gene>
    <name evidence="8" type="ORF">LSH36_784g01036</name>
</gene>
<keyword evidence="2 5" id="KW-0812">Transmembrane</keyword>
<evidence type="ECO:0000256" key="6">
    <source>
        <dbReference type="SAM" id="Phobius"/>
    </source>
</evidence>
<dbReference type="InterPro" id="IPR017452">
    <property type="entry name" value="GPCR_Rhodpsn_7TM"/>
</dbReference>
<dbReference type="GO" id="GO:0016020">
    <property type="term" value="C:membrane"/>
    <property type="evidence" value="ECO:0007669"/>
    <property type="project" value="UniProtKB-SubCell"/>
</dbReference>
<accession>A0AAD9J198</accession>
<sequence length="306" mass="34571">METATTPSSMNTTTERYVVFKTASVMRNIIFTIGGVGLVGNIFVVIVVLSATKMRKQLTNTYIINQSIMDTSVLLFLILTSVFEDDSGKFNTFLDELFCKFWLTKMWLWGTFVSSTYNLLALTMERYLAVVHPIWHKTGLNKIGVASSFMGPLILLIFFYTRMFIVLRRNITTDGTGGSRSQSVQRRVVDTMGNARKNILKTLAIVAFCFAFCWSWNQTYFLMFNLGSELVDFPSPFYNFTVVPVGIIKTKRNVDAAMPFSQVTIVFVRPSAAGYVSSQINSYSNGTVDTTLRLPIMIKTYRKTAK</sequence>
<feature type="transmembrane region" description="Helical" evidence="6">
    <location>
        <begin position="29"/>
        <end position="50"/>
    </location>
</feature>
<dbReference type="SUPFAM" id="SSF81321">
    <property type="entry name" value="Family A G protein-coupled receptor-like"/>
    <property type="match status" value="1"/>
</dbReference>
<keyword evidence="5" id="KW-0675">Receptor</keyword>
<organism evidence="8 9">
    <name type="scientific">Paralvinella palmiformis</name>
    <dbReference type="NCBI Taxonomy" id="53620"/>
    <lineage>
        <taxon>Eukaryota</taxon>
        <taxon>Metazoa</taxon>
        <taxon>Spiralia</taxon>
        <taxon>Lophotrochozoa</taxon>
        <taxon>Annelida</taxon>
        <taxon>Polychaeta</taxon>
        <taxon>Sedentaria</taxon>
        <taxon>Canalipalpata</taxon>
        <taxon>Terebellida</taxon>
        <taxon>Terebelliformia</taxon>
        <taxon>Alvinellidae</taxon>
        <taxon>Paralvinella</taxon>
    </lineage>
</organism>
<evidence type="ECO:0000313" key="9">
    <source>
        <dbReference type="Proteomes" id="UP001208570"/>
    </source>
</evidence>
<name>A0AAD9J198_9ANNE</name>
<feature type="transmembrane region" description="Helical" evidence="6">
    <location>
        <begin position="102"/>
        <end position="122"/>
    </location>
</feature>
<dbReference type="PROSITE" id="PS00237">
    <property type="entry name" value="G_PROTEIN_RECEP_F1_1"/>
    <property type="match status" value="1"/>
</dbReference>
<comment type="subcellular location">
    <subcellularLocation>
        <location evidence="1">Membrane</location>
    </subcellularLocation>
</comment>
<dbReference type="PANTHER" id="PTHR45698">
    <property type="entry name" value="TRACE AMINE-ASSOCIATED RECEPTOR 19N-RELATED"/>
    <property type="match status" value="1"/>
</dbReference>
<keyword evidence="4 6" id="KW-0472">Membrane</keyword>
<dbReference type="GO" id="GO:0004930">
    <property type="term" value="F:G protein-coupled receptor activity"/>
    <property type="evidence" value="ECO:0007669"/>
    <property type="project" value="UniProtKB-KW"/>
</dbReference>
<proteinExistence type="inferred from homology"/>
<reference evidence="8" key="1">
    <citation type="journal article" date="2023" name="Mol. Biol. Evol.">
        <title>Third-Generation Sequencing Reveals the Adaptive Role of the Epigenome in Three Deep-Sea Polychaetes.</title>
        <authorList>
            <person name="Perez M."/>
            <person name="Aroh O."/>
            <person name="Sun Y."/>
            <person name="Lan Y."/>
            <person name="Juniper S.K."/>
            <person name="Young C.R."/>
            <person name="Angers B."/>
            <person name="Qian P.Y."/>
        </authorList>
    </citation>
    <scope>NUCLEOTIDE SEQUENCE</scope>
    <source>
        <strain evidence="8">P08H-3</strain>
    </source>
</reference>
<dbReference type="Gene3D" id="1.20.1070.10">
    <property type="entry name" value="Rhodopsin 7-helix transmembrane proteins"/>
    <property type="match status" value="2"/>
</dbReference>